<evidence type="ECO:0000313" key="1">
    <source>
        <dbReference type="EMBL" id="XAI69720.1"/>
    </source>
</evidence>
<protein>
    <submittedName>
        <fullName evidence="1">Uncharacterized protein</fullName>
    </submittedName>
</protein>
<gene>
    <name evidence="1" type="ORF">Arace01_00052</name>
</gene>
<proteinExistence type="predicted"/>
<dbReference type="EMBL" id="PP179312">
    <property type="protein sequence ID" value="XAI69720.1"/>
    <property type="molecule type" value="Genomic_DNA"/>
</dbReference>
<organism evidence="1">
    <name type="scientific">Pseudomonas phage Arace01</name>
    <dbReference type="NCBI Taxonomy" id="3138526"/>
    <lineage>
        <taxon>Viruses</taxon>
    </lineage>
</organism>
<reference evidence="1" key="1">
    <citation type="journal article" date="2024" name="J. Gen. Virol.">
        <title>Novel phages of Pseudomonas syringae unveil numerous potential auxiliary metabolic genes.</title>
        <authorList>
            <person name="Feltin C."/>
            <person name="Garneau J.R."/>
            <person name="Morris C.E."/>
            <person name="Berard A."/>
            <person name="Torres-Barcelo C."/>
        </authorList>
    </citation>
    <scope>NUCLEOTIDE SEQUENCE</scope>
</reference>
<name>A0AAU6VZJ5_9VIRU</name>
<sequence length="169" mass="19577">MAVSNTAEIIKIISDELFKAEFRRLDGEVTRISRLNREAVPTVNWSFMYNGKVYQPSDSPTIKSGPGSSTGLAFSLTPVMEDYLSDLNTVMKDKKQIEMMLYKLIYQCIDIQEVRDALPDCLVSLVPQLERIPRKLNQLFLIRHDERTLRQFEAILPTMEFYSVSRLMY</sequence>
<accession>A0AAU6VZJ5</accession>